<dbReference type="OrthoDB" id="9814936at2"/>
<dbReference type="InterPro" id="IPR002742">
    <property type="entry name" value="Desulfoferrodoxin_Fe-bd_dom"/>
</dbReference>
<accession>A0A3M0BDY7</accession>
<dbReference type="EMBL" id="REFO01000013">
    <property type="protein sequence ID" value="RMA93178.1"/>
    <property type="molecule type" value="Genomic_DNA"/>
</dbReference>
<keyword evidence="4" id="KW-0249">Electron transport</keyword>
<feature type="domain" description="Desulfoferrodoxin ferrous iron-binding" evidence="6">
    <location>
        <begin position="45"/>
        <end position="140"/>
    </location>
</feature>
<dbReference type="RefSeq" id="WP_121923352.1">
    <property type="nucleotide sequence ID" value="NZ_REFO01000013.1"/>
</dbReference>
<dbReference type="GO" id="GO:0005506">
    <property type="term" value="F:iron ion binding"/>
    <property type="evidence" value="ECO:0007669"/>
    <property type="project" value="InterPro"/>
</dbReference>
<dbReference type="InterPro" id="IPR051233">
    <property type="entry name" value="Desulfoferrodoxin_SOR"/>
</dbReference>
<comment type="similarity">
    <text evidence="1">Belongs to the desulfoferrodoxin family.</text>
</comment>
<evidence type="ECO:0000313" key="8">
    <source>
        <dbReference type="Proteomes" id="UP000280842"/>
    </source>
</evidence>
<evidence type="ECO:0000256" key="2">
    <source>
        <dbReference type="ARBA" id="ARBA00022448"/>
    </source>
</evidence>
<dbReference type="PANTHER" id="PTHR36541:SF1">
    <property type="entry name" value="SUPEROXIDE REDUCTASE-RELATED"/>
    <property type="match status" value="1"/>
</dbReference>
<reference evidence="7 8" key="1">
    <citation type="submission" date="2018-10" db="EMBL/GenBank/DDBJ databases">
        <title>Genomic Encyclopedia of Archaeal and Bacterial Type Strains, Phase II (KMG-II): from individual species to whole genera.</title>
        <authorList>
            <person name="Goeker M."/>
        </authorList>
    </citation>
    <scope>NUCLEOTIDE SEQUENCE [LARGE SCALE GENOMIC DNA]</scope>
    <source>
        <strain evidence="7 8">VM1</strain>
    </source>
</reference>
<dbReference type="InterPro" id="IPR036073">
    <property type="entry name" value="Desulfoferrodoxin_Fe-bd_dom_sf"/>
</dbReference>
<dbReference type="PANTHER" id="PTHR36541">
    <property type="entry name" value="SUPEROXIDE REDUCTASE-RELATED"/>
    <property type="match status" value="1"/>
</dbReference>
<evidence type="ECO:0000256" key="5">
    <source>
        <dbReference type="ARBA" id="ARBA00023004"/>
    </source>
</evidence>
<dbReference type="Pfam" id="PF01880">
    <property type="entry name" value="Desulfoferrodox"/>
    <property type="match status" value="1"/>
</dbReference>
<evidence type="ECO:0000256" key="4">
    <source>
        <dbReference type="ARBA" id="ARBA00022982"/>
    </source>
</evidence>
<evidence type="ECO:0000313" key="7">
    <source>
        <dbReference type="EMBL" id="RMA93178.1"/>
    </source>
</evidence>
<dbReference type="Proteomes" id="UP000280842">
    <property type="component" value="Unassembled WGS sequence"/>
</dbReference>
<keyword evidence="5" id="KW-0408">Iron</keyword>
<dbReference type="AlphaFoldDB" id="A0A3M0BDY7"/>
<proteinExistence type="inferred from homology"/>
<keyword evidence="2" id="KW-0813">Transport</keyword>
<sequence length="148" mass="16587">MDRRNFIKNTFLATGVVLGSGIIIPEIAKAKESKIPLYGPDLETTFGRKHTPYVKAPKQVKAGEWFDVYVEVGYYHPHPNLMTHWIESVALWIGQYEVAKATFRATQGAPKATFTIKIDNKGETTLKGLGYCNLHGLWVSKPINIKVV</sequence>
<name>A0A3M0BDY7_9AQUI</name>
<organism evidence="7 8">
    <name type="scientific">Hydrogenothermus marinus</name>
    <dbReference type="NCBI Taxonomy" id="133270"/>
    <lineage>
        <taxon>Bacteria</taxon>
        <taxon>Pseudomonadati</taxon>
        <taxon>Aquificota</taxon>
        <taxon>Aquificia</taxon>
        <taxon>Aquificales</taxon>
        <taxon>Hydrogenothermaceae</taxon>
        <taxon>Hydrogenothermus</taxon>
    </lineage>
</organism>
<gene>
    <name evidence="7" type="ORF">CLV39_1234</name>
</gene>
<comment type="caution">
    <text evidence="7">The sequence shown here is derived from an EMBL/GenBank/DDBJ whole genome shotgun (WGS) entry which is preliminary data.</text>
</comment>
<evidence type="ECO:0000256" key="3">
    <source>
        <dbReference type="ARBA" id="ARBA00022723"/>
    </source>
</evidence>
<evidence type="ECO:0000256" key="1">
    <source>
        <dbReference type="ARBA" id="ARBA00005941"/>
    </source>
</evidence>
<keyword evidence="3" id="KW-0479">Metal-binding</keyword>
<protein>
    <submittedName>
        <fullName evidence="7">Superoxide reductase</fullName>
    </submittedName>
</protein>
<dbReference type="Gene3D" id="2.60.40.730">
    <property type="entry name" value="SOR catalytic domain"/>
    <property type="match status" value="1"/>
</dbReference>
<dbReference type="SUPFAM" id="SSF49367">
    <property type="entry name" value="Superoxide reductase-like"/>
    <property type="match status" value="1"/>
</dbReference>
<dbReference type="GO" id="GO:0016491">
    <property type="term" value="F:oxidoreductase activity"/>
    <property type="evidence" value="ECO:0007669"/>
    <property type="project" value="InterPro"/>
</dbReference>
<evidence type="ECO:0000259" key="6">
    <source>
        <dbReference type="Pfam" id="PF01880"/>
    </source>
</evidence>
<keyword evidence="8" id="KW-1185">Reference proteome</keyword>